<dbReference type="InterPro" id="IPR011989">
    <property type="entry name" value="ARM-like"/>
</dbReference>
<feature type="region of interest" description="Disordered" evidence="1">
    <location>
        <begin position="1398"/>
        <end position="1435"/>
    </location>
</feature>
<sequence>MLSYLMDESAREEGDKFESLLELLSEQLLLRDGDADRLHAAIGALQRLVQYLVVAKPFYNTNGLQTISVNLQSLLCQKPSIGSELSLSVLKLLGTISSIEPYHQQEETRDTKLFIGHPEYSHRLPFLHQIDLETFLLEKEFGGRLGIYFTEQMWPDVILRVLLRTFFEALDGVLTFTSEEIGACLRATVAILREAGTLQSLEHYMLSLLSVLTRLFSRDGVDSPLRVSTMENLAELVQHSGRTIAPMYALLVAFLEQHWVSSWYALPSCCKLLMALCNTVPDLAHEHCERFLSLLLRELMRLVGEMSPASRAADPQQQRGEVATITRVSATRMHTSPSVIREVLKAIHSLLHIADQSATQSACLALAQLLPNPSSTSGPLELTGGCGVQFSTSSSSSTTTGATFFDTEVSHVIAQFLVEFLDDCDVAAKATAVLESVLLQLWHYARTHKAMLQIVAGAQHKEPAQARQHTQRQEQDWHWLRQGSGSRQHALKASVASAMTRMSLEYELRRRRGDQTMWFNCSSLARLLITPKATNKEAAENCSYSFPFRETITSWESPVELELLACMLVVAGRCQLPAVSYELMIGEYLQQRFDTGSPVMKFFHAATAPQYHLSLLPLGAQKPQAAPAPSRAPPPLLPEVRSNKEQERDRRPAPRSPSHGNVGAPIPEATLPRTLLQSGGSSSLQPLKELPPHSTPIPIRTQKPPLKSSRSSSVSSAPVMSSSLATPLMSGVESATHMLLSRKMTPESGRGSGCGVASSVGCGVGGFPYPVSAVVPVVSVIPVAGTGGIHKHWGQQRQLDVFSSGSNGFTSHNMMGTFHAEAGRPPTIEGNEKSNEQGTTMTGDSDSDEDDNDEGNYATEEQRFFMQHENLSSSEWRPWFELFCTMLVESSDHVCVSICSTLVRRHFTIFASDLMPIAFLSHLTKYDERGVLRWMRLICDFVRLHDKLPQNIAAELARLAHHIRLYSPSLFSRSLARTIEQKYITLDLVSVLAERALNSPLLLLCTLQQFYNSFSWEALARLMLALGDVKYDNAPRLFSRNPLVRRAAHQLVQARRQKCRTYISRCGDTPIMENCDFITEALPWETQQGTHSEMNAFSVAATDFSSGTESNAEECMPPAIYLELGWFEVALRQYLRSIWATLRMLPSGGGGAPLTRLPRPKLSLNDVVGAMRCYMRVYDFESIIKLWQRIKYVPFSEEEGWTSTQTAAEQQQQQVLQRILLVTSWAPTAGRPILSYITRYVVSAAQALSRWDLVDEIDYRRFLADARDERDRCSRSYGCPPFYKQAELFRAAALTAAKEYEQAKGILSDLRTALRDSYSVFHTENARLRVELNIMFQQISDLEEGIDAVELKTTLGDATSKVVGPASSMPTHAGTTTPTTTATTANLATATGCVGASAASSAGGDGTANNRREKFSPTAAGNSGGGGCEGVEPQQSRWRGKVAYTEATMRRLKNIAGRPLPAHSTVLQRFELIALRSTLVSPDWQLRNILELSEHIVREGMPKRAVSTLSHFYSLPIDNTSPVEEKNYRDTLLLEKYRIELQHLFRTRDLASLHSEITEELMLMCHGGFMHTPRSMRGLGTGDISVDAFLGLGSVTEKQAELLLLHIECQRKLKTVHHQRQHISLAPSPKLVPRPQIRGVSLGELGMTSRAFLNSASSRDTNLLDGEEDEYNPAYGLLREYRIMEHIIGSSVTLASVWREFGLLLFDVCMAIYAEWDMTREPETLDNFCVQSEKAISAPQKSVQFWSSAIFTSISGIGPFTTASTQRSRHARSALPAVHLLLKALHLALKLEEIGTDGVGMGEKKINVAGALDDESARAASVSAAPERSETWDRGTGIARLDFSPAMFLHWGYVLPILVNAAARHRKLRDAVREMCARSRMMLYQCVFHLASTFEHCHPSLLALEEDAGREGALHYDEAYPCSGLCSLPSVSAAQPTATPATDLTEEVEPDDTMRRTTPCRLGVASAESKLSLRQPRSSETADELPSPVRSPNRRQGERRIRSSSDIQEPQQPQQPPQLPCRHPCDIRPSQSHLQQERQRHQQQQHPHHHHRQQQQWSSAMLLKLAENGPEYKLIISQTLQLCEFVRSGKEKSLALGVCAFPVPTWLLRHHIVEVDGNELESQKGQPSTMRGFPNTTDSYTHAESEFGTRNYDNVNAVTASSGTTIQGGHSKGLPRVLHVRRKICSLSSEHRREEVFLFFLSDGLGIRFHGIEMTEDTAMSAVSCSSVLAECCETHPKRMDTNASVTSTAATASTAMCGGKTSPMELVDHTAFIRPLAAMESAVYCLCGSLPMRYVRTPLVLPVGIQEFITQLPDRVASFSSWQVTLPPSLQYSCNSSMLRQPSSLFHIISEYNARCQEGSSIPSEGRYEHHHQQQSEREHEEKSARKGTHSDDTPTVSVQEDGMRDGVGTGSASRLRRNRRELLTRYERLLELAFDQGRPWPLFSFIRRVLTSKKLSEEEYPRPASQLVTLLEGVREALQQHLREAEETSKGSGKGKRGAFQFFALNAGTDDHHLGDGRGLATVSTRTTGWKTMQTSAAPLTKLRLALLKAEAPWHAQLLSLSFQAMSIDAAQWLDAVHVYTRDLAEWSILQYLFDATHRESTTFFVDLISGHVASLHLGVHALQPLPRSLVSQPPPSVSTGGGGNVIGEEKADVAAPNHSPFPCTDPTIFRLTGCLVASLPLKCPYNTFLSGATQCLYATLRYSRDLAGIVKFGFQDMKCFAWRGALPQQPSPADGSDMNATLLSGSVTMFPEVSSGECVRCMVPVAVLHHADASTGTSIMAASLGGGQSSPPVEEATPMAASNITMIDHTSVVPSPTKTSDTNATLFGGDVVRDAVAKTEPLESHREERKRLPAVTTAASEAFASSTVAKKASTATPSAAKLAQKLSSAMNTTTFCPWGSRMTAPHHLPSPPRLFDAASILVKLMDDRLPMIAEPASMDFADFQLGRSDDLIQLCHGDGSTMESKTLTCGHREHVYATAERGRCGGGGAAPRRGGGDDGRQSTTTHRADHKPRTTVVRDVRTVPRTSVGRSVRSSRRTVVRR</sequence>
<organism evidence="2 3">
    <name type="scientific">Trypanosoma rangeli SC58</name>
    <dbReference type="NCBI Taxonomy" id="429131"/>
    <lineage>
        <taxon>Eukaryota</taxon>
        <taxon>Discoba</taxon>
        <taxon>Euglenozoa</taxon>
        <taxon>Kinetoplastea</taxon>
        <taxon>Metakinetoplastina</taxon>
        <taxon>Trypanosomatida</taxon>
        <taxon>Trypanosomatidae</taxon>
        <taxon>Trypanosoma</taxon>
        <taxon>Herpetosoma</taxon>
    </lineage>
</organism>
<proteinExistence type="predicted"/>
<feature type="region of interest" description="Disordered" evidence="1">
    <location>
        <begin position="2984"/>
        <end position="3017"/>
    </location>
</feature>
<feature type="compositionally biased region" description="Basic residues" evidence="1">
    <location>
        <begin position="2041"/>
        <end position="2053"/>
    </location>
</feature>
<reference evidence="2 3" key="1">
    <citation type="submission" date="2013-07" db="EMBL/GenBank/DDBJ databases">
        <authorList>
            <person name="Stoco P.H."/>
            <person name="Wagner G."/>
            <person name="Gerber A."/>
            <person name="Zaha A."/>
            <person name="Thompson C."/>
            <person name="Bartholomeu D.C."/>
            <person name="Luckemeyer D.D."/>
            <person name="Bahia D."/>
            <person name="Loreto E."/>
            <person name="Prestes E.B."/>
            <person name="Lima F.M."/>
            <person name="Rodrigues-Luiz G."/>
            <person name="Vallejo G.A."/>
            <person name="Filho J.F."/>
            <person name="Monteiro K.M."/>
            <person name="Tyler K.M."/>
            <person name="de Almeida L.G."/>
            <person name="Ortiz M.F."/>
            <person name="Siervo M.A."/>
            <person name="de Moraes M.H."/>
            <person name="Cunha O.L."/>
            <person name="Mendonca-Neto R."/>
            <person name="Silva R."/>
            <person name="Teixeira S.M."/>
            <person name="Murta S.M."/>
            <person name="Sincero T.C."/>
            <person name="Mendes T.A."/>
            <person name="Urmenyi T.P."/>
            <person name="Silva V.G."/>
            <person name="da Rocha W.D."/>
            <person name="Andersson B."/>
            <person name="Romanha A.J."/>
            <person name="Steindel M."/>
            <person name="de Vasconcelos A.T."/>
            <person name="Grisard E.C."/>
        </authorList>
    </citation>
    <scope>NUCLEOTIDE SEQUENCE [LARGE SCALE GENOMIC DNA]</scope>
    <source>
        <strain evidence="2 3">SC58</strain>
    </source>
</reference>
<dbReference type="EMBL" id="AUPL01006733">
    <property type="protein sequence ID" value="ESL05611.1"/>
    <property type="molecule type" value="Genomic_DNA"/>
</dbReference>
<evidence type="ECO:0000256" key="1">
    <source>
        <dbReference type="SAM" id="MobiDB-lite"/>
    </source>
</evidence>
<feature type="compositionally biased region" description="Low complexity" evidence="1">
    <location>
        <begin position="675"/>
        <end position="687"/>
    </location>
</feature>
<feature type="compositionally biased region" description="Polar residues" evidence="1">
    <location>
        <begin position="1933"/>
        <end position="1942"/>
    </location>
</feature>
<feature type="compositionally biased region" description="Acidic residues" evidence="1">
    <location>
        <begin position="845"/>
        <end position="854"/>
    </location>
</feature>
<feature type="region of interest" description="Disordered" evidence="1">
    <location>
        <begin position="1933"/>
        <end position="2057"/>
    </location>
</feature>
<dbReference type="Gene3D" id="1.25.10.10">
    <property type="entry name" value="Leucine-rich Repeat Variant"/>
    <property type="match status" value="1"/>
</dbReference>
<feature type="region of interest" description="Disordered" evidence="1">
    <location>
        <begin position="819"/>
        <end position="855"/>
    </location>
</feature>
<feature type="compositionally biased region" description="Basic and acidic residues" evidence="1">
    <location>
        <begin position="2367"/>
        <end position="2394"/>
    </location>
</feature>
<protein>
    <submittedName>
        <fullName evidence="2">Uncharacterized protein</fullName>
    </submittedName>
</protein>
<dbReference type="SUPFAM" id="SSF48371">
    <property type="entry name" value="ARM repeat"/>
    <property type="match status" value="1"/>
</dbReference>
<evidence type="ECO:0000313" key="2">
    <source>
        <dbReference type="EMBL" id="ESL05611.1"/>
    </source>
</evidence>
<dbReference type="VEuPathDB" id="TriTrypDB:TRSC58_06733"/>
<keyword evidence="3" id="KW-1185">Reference proteome</keyword>
<dbReference type="InterPro" id="IPR016024">
    <property type="entry name" value="ARM-type_fold"/>
</dbReference>
<feature type="compositionally biased region" description="Low complexity" evidence="1">
    <location>
        <begin position="708"/>
        <end position="721"/>
    </location>
</feature>
<feature type="compositionally biased region" description="Basic and acidic residues" evidence="1">
    <location>
        <begin position="641"/>
        <end position="652"/>
    </location>
</feature>
<feature type="region of interest" description="Disordered" evidence="1">
    <location>
        <begin position="2361"/>
        <end position="2417"/>
    </location>
</feature>
<comment type="caution">
    <text evidence="2">The sequence shown here is derived from an EMBL/GenBank/DDBJ whole genome shotgun (WGS) entry which is preliminary data.</text>
</comment>
<feature type="region of interest" description="Disordered" evidence="1">
    <location>
        <begin position="622"/>
        <end position="721"/>
    </location>
</feature>
<dbReference type="Proteomes" id="UP000031737">
    <property type="component" value="Unassembled WGS sequence"/>
</dbReference>
<name>A0A061IUU0_TRYRA</name>
<evidence type="ECO:0000313" key="3">
    <source>
        <dbReference type="Proteomes" id="UP000031737"/>
    </source>
</evidence>
<accession>A0A061IUU0</accession>
<dbReference type="OrthoDB" id="266194at2759"/>
<gene>
    <name evidence="2" type="ORF">TRSC58_06733</name>
</gene>